<dbReference type="AlphaFoldDB" id="A0A1B0DLC6"/>
<feature type="compositionally biased region" description="Polar residues" evidence="1">
    <location>
        <begin position="39"/>
        <end position="80"/>
    </location>
</feature>
<organism evidence="2 3">
    <name type="scientific">Phlebotomus papatasi</name>
    <name type="common">Sandfly</name>
    <dbReference type="NCBI Taxonomy" id="29031"/>
    <lineage>
        <taxon>Eukaryota</taxon>
        <taxon>Metazoa</taxon>
        <taxon>Ecdysozoa</taxon>
        <taxon>Arthropoda</taxon>
        <taxon>Hexapoda</taxon>
        <taxon>Insecta</taxon>
        <taxon>Pterygota</taxon>
        <taxon>Neoptera</taxon>
        <taxon>Endopterygota</taxon>
        <taxon>Diptera</taxon>
        <taxon>Nematocera</taxon>
        <taxon>Psychodoidea</taxon>
        <taxon>Psychodidae</taxon>
        <taxon>Phlebotomus</taxon>
        <taxon>Phlebotomus</taxon>
    </lineage>
</organism>
<keyword evidence="3" id="KW-1185">Reference proteome</keyword>
<feature type="region of interest" description="Disordered" evidence="1">
    <location>
        <begin position="39"/>
        <end position="120"/>
    </location>
</feature>
<evidence type="ECO:0000313" key="3">
    <source>
        <dbReference type="Proteomes" id="UP000092462"/>
    </source>
</evidence>
<sequence>MTSALDTLLEAAKFIEQQEELSRQRSISSVSGQATYATSFPPLSTSGQGASTSSHILSNNTNQPTNVVRYVHNQQTSSPLGSPVLNSNNTGNNGNILLPPNQQFPTLIRLDGNGSVRPTP</sequence>
<feature type="compositionally biased region" description="Low complexity" evidence="1">
    <location>
        <begin position="83"/>
        <end position="101"/>
    </location>
</feature>
<protein>
    <submittedName>
        <fullName evidence="2">Uncharacterized protein</fullName>
    </submittedName>
</protein>
<dbReference type="EMBL" id="AJVK01071176">
    <property type="status" value="NOT_ANNOTATED_CDS"/>
    <property type="molecule type" value="Genomic_DNA"/>
</dbReference>
<reference evidence="2" key="1">
    <citation type="submission" date="2022-08" db="UniProtKB">
        <authorList>
            <consortium name="EnsemblMetazoa"/>
        </authorList>
    </citation>
    <scope>IDENTIFICATION</scope>
    <source>
        <strain evidence="2">Israel</strain>
    </source>
</reference>
<dbReference type="EnsemblMetazoa" id="PPAI009166-RA">
    <property type="protein sequence ID" value="PPAI009166-PA"/>
    <property type="gene ID" value="PPAI009166"/>
</dbReference>
<accession>A0A1B0DLC6</accession>
<dbReference type="Proteomes" id="UP000092462">
    <property type="component" value="Unassembled WGS sequence"/>
</dbReference>
<name>A0A1B0DLC6_PHLPP</name>
<dbReference type="VEuPathDB" id="VectorBase:PPAPM1_001676"/>
<evidence type="ECO:0000313" key="2">
    <source>
        <dbReference type="EnsemblMetazoa" id="PPAI009166-PA"/>
    </source>
</evidence>
<dbReference type="VEuPathDB" id="VectorBase:PPAI009166"/>
<proteinExistence type="predicted"/>
<evidence type="ECO:0000256" key="1">
    <source>
        <dbReference type="SAM" id="MobiDB-lite"/>
    </source>
</evidence>